<organism evidence="2 3">
    <name type="scientific">Puccinia sorghi</name>
    <dbReference type="NCBI Taxonomy" id="27349"/>
    <lineage>
        <taxon>Eukaryota</taxon>
        <taxon>Fungi</taxon>
        <taxon>Dikarya</taxon>
        <taxon>Basidiomycota</taxon>
        <taxon>Pucciniomycotina</taxon>
        <taxon>Pucciniomycetes</taxon>
        <taxon>Pucciniales</taxon>
        <taxon>Pucciniaceae</taxon>
        <taxon>Puccinia</taxon>
    </lineage>
</organism>
<protein>
    <submittedName>
        <fullName evidence="2">Uncharacterized protein</fullName>
    </submittedName>
</protein>
<keyword evidence="1" id="KW-0812">Transmembrane</keyword>
<accession>A0A0L6VBK2</accession>
<sequence length="354" mass="38823">MAEAISNHEVLHNILGGLQPGGTCIAWISGLVTCEALRLTQRFGDNTSWIRLLFVYVVLFLSVALARFPVGCRGILLCSRTIKLPSEKSNSLIASGPRYHFVCSRIVSRMTNWSLCFELHTDAECNVVIVSLDCGSVRQHSQIPDGADEAIQNTNYPNNYGMVEFRALLPLHFQSHSTIQAIHLRDVCAQLDVGETIHDYTVCHLNRSFRPLIIFPDANPRKKLVCGAVVTLIKAYDLFQSDAISKVLVMKGDPFRCAWGVLCLLCQTAIFPTVVDVILVCLLSQDGKVGAICSICSLSAEFHLFGPIMAISAALDEDPAECSTPCPVVKGSLNVGDARRKQITFEAVEQKVSN</sequence>
<name>A0A0L6VBK2_9BASI</name>
<dbReference type="AlphaFoldDB" id="A0A0L6VBK2"/>
<comment type="caution">
    <text evidence="2">The sequence shown here is derived from an EMBL/GenBank/DDBJ whole genome shotgun (WGS) entry which is preliminary data.</text>
</comment>
<evidence type="ECO:0000313" key="3">
    <source>
        <dbReference type="Proteomes" id="UP000037035"/>
    </source>
</evidence>
<dbReference type="OrthoDB" id="2495895at2759"/>
<dbReference type="EMBL" id="LAVV01006817">
    <property type="protein sequence ID" value="KNZ58171.1"/>
    <property type="molecule type" value="Genomic_DNA"/>
</dbReference>
<keyword evidence="3" id="KW-1185">Reference proteome</keyword>
<dbReference type="VEuPathDB" id="FungiDB:VP01_1982g1"/>
<keyword evidence="1" id="KW-0472">Membrane</keyword>
<keyword evidence="1" id="KW-1133">Transmembrane helix</keyword>
<proteinExistence type="predicted"/>
<dbReference type="Proteomes" id="UP000037035">
    <property type="component" value="Unassembled WGS sequence"/>
</dbReference>
<gene>
    <name evidence="2" type="ORF">VP01_1982g1</name>
</gene>
<feature type="transmembrane region" description="Helical" evidence="1">
    <location>
        <begin position="20"/>
        <end position="37"/>
    </location>
</feature>
<evidence type="ECO:0000313" key="2">
    <source>
        <dbReference type="EMBL" id="KNZ58171.1"/>
    </source>
</evidence>
<feature type="transmembrane region" description="Helical" evidence="1">
    <location>
        <begin position="49"/>
        <end position="70"/>
    </location>
</feature>
<evidence type="ECO:0000256" key="1">
    <source>
        <dbReference type="SAM" id="Phobius"/>
    </source>
</evidence>
<reference evidence="2 3" key="1">
    <citation type="submission" date="2015-08" db="EMBL/GenBank/DDBJ databases">
        <title>Next Generation Sequencing and Analysis of the Genome of Puccinia sorghi L Schw, the Causal Agent of Maize Common Rust.</title>
        <authorList>
            <person name="Rochi L."/>
            <person name="Burguener G."/>
            <person name="Darino M."/>
            <person name="Turjanski A."/>
            <person name="Kreff E."/>
            <person name="Dieguez M.J."/>
            <person name="Sacco F."/>
        </authorList>
    </citation>
    <scope>NUCLEOTIDE SEQUENCE [LARGE SCALE GENOMIC DNA]</scope>
    <source>
        <strain evidence="2 3">RO10H11247</strain>
    </source>
</reference>